<dbReference type="RefSeq" id="WP_061913469.1">
    <property type="nucleotide sequence ID" value="NZ_DF967971.1"/>
</dbReference>
<keyword evidence="4" id="KW-0808">Transferase</keyword>
<evidence type="ECO:0000313" key="11">
    <source>
        <dbReference type="Proteomes" id="UP000050514"/>
    </source>
</evidence>
<dbReference type="PANTHER" id="PTHR33908:SF11">
    <property type="entry name" value="MEMBRANE PROTEIN"/>
    <property type="match status" value="1"/>
</dbReference>
<reference evidence="10 11" key="1">
    <citation type="submission" date="2015-07" db="EMBL/GenBank/DDBJ databases">
        <title>Draft genome of Bellilinea caldifistulae DSM 17877.</title>
        <authorList>
            <person name="Hemp J."/>
            <person name="Ward L.M."/>
            <person name="Pace L.A."/>
            <person name="Fischer W.W."/>
        </authorList>
    </citation>
    <scope>NUCLEOTIDE SEQUENCE [LARGE SCALE GENOMIC DNA]</scope>
    <source>
        <strain evidence="10 11">GOMI-1</strain>
    </source>
</reference>
<evidence type="ECO:0000259" key="9">
    <source>
        <dbReference type="Pfam" id="PF13231"/>
    </source>
</evidence>
<keyword evidence="2" id="KW-1003">Cell membrane</keyword>
<comment type="caution">
    <text evidence="10">The sequence shown here is derived from an EMBL/GenBank/DDBJ whole genome shotgun (WGS) entry which is preliminary data.</text>
</comment>
<dbReference type="InterPro" id="IPR050297">
    <property type="entry name" value="LipidA_mod_glycosyltrf_83"/>
</dbReference>
<keyword evidence="5 8" id="KW-0812">Transmembrane</keyword>
<feature type="transmembrane region" description="Helical" evidence="8">
    <location>
        <begin position="234"/>
        <end position="252"/>
    </location>
</feature>
<dbReference type="Pfam" id="PF13231">
    <property type="entry name" value="PMT_2"/>
    <property type="match status" value="1"/>
</dbReference>
<keyword evidence="11" id="KW-1185">Reference proteome</keyword>
<dbReference type="AlphaFoldDB" id="A0A0P6XC07"/>
<feature type="transmembrane region" description="Helical" evidence="8">
    <location>
        <begin position="338"/>
        <end position="361"/>
    </location>
</feature>
<name>A0A0P6XC07_9CHLR</name>
<feature type="transmembrane region" description="Helical" evidence="8">
    <location>
        <begin position="192"/>
        <end position="222"/>
    </location>
</feature>
<evidence type="ECO:0000256" key="8">
    <source>
        <dbReference type="SAM" id="Phobius"/>
    </source>
</evidence>
<gene>
    <name evidence="10" type="ORF">AC812_16025</name>
</gene>
<dbReference type="EMBL" id="LGHJ01000024">
    <property type="protein sequence ID" value="KPL72339.1"/>
    <property type="molecule type" value="Genomic_DNA"/>
</dbReference>
<evidence type="ECO:0000256" key="6">
    <source>
        <dbReference type="ARBA" id="ARBA00022989"/>
    </source>
</evidence>
<protein>
    <recommendedName>
        <fullName evidence="9">Glycosyltransferase RgtA/B/C/D-like domain-containing protein</fullName>
    </recommendedName>
</protein>
<feature type="transmembrane region" description="Helical" evidence="8">
    <location>
        <begin position="314"/>
        <end position="332"/>
    </location>
</feature>
<evidence type="ECO:0000256" key="4">
    <source>
        <dbReference type="ARBA" id="ARBA00022679"/>
    </source>
</evidence>
<organism evidence="10 11">
    <name type="scientific">Bellilinea caldifistulae</name>
    <dbReference type="NCBI Taxonomy" id="360411"/>
    <lineage>
        <taxon>Bacteria</taxon>
        <taxon>Bacillati</taxon>
        <taxon>Chloroflexota</taxon>
        <taxon>Anaerolineae</taxon>
        <taxon>Anaerolineales</taxon>
        <taxon>Anaerolineaceae</taxon>
        <taxon>Bellilinea</taxon>
    </lineage>
</organism>
<comment type="subcellular location">
    <subcellularLocation>
        <location evidence="1">Cell membrane</location>
        <topology evidence="1">Multi-pass membrane protein</topology>
    </subcellularLocation>
</comment>
<dbReference type="Proteomes" id="UP000050514">
    <property type="component" value="Unassembled WGS sequence"/>
</dbReference>
<evidence type="ECO:0000256" key="7">
    <source>
        <dbReference type="ARBA" id="ARBA00023136"/>
    </source>
</evidence>
<feature type="domain" description="Glycosyltransferase RgtA/B/C/D-like" evidence="9">
    <location>
        <begin position="91"/>
        <end position="245"/>
    </location>
</feature>
<feature type="transmembrane region" description="Helical" evidence="8">
    <location>
        <begin position="21"/>
        <end position="40"/>
    </location>
</feature>
<evidence type="ECO:0000313" key="10">
    <source>
        <dbReference type="EMBL" id="KPL72339.1"/>
    </source>
</evidence>
<feature type="transmembrane region" description="Helical" evidence="8">
    <location>
        <begin position="373"/>
        <end position="391"/>
    </location>
</feature>
<feature type="transmembrane region" description="Helical" evidence="8">
    <location>
        <begin position="110"/>
        <end position="132"/>
    </location>
</feature>
<dbReference type="GO" id="GO:0009103">
    <property type="term" value="P:lipopolysaccharide biosynthetic process"/>
    <property type="evidence" value="ECO:0007669"/>
    <property type="project" value="UniProtKB-ARBA"/>
</dbReference>
<dbReference type="GO" id="GO:0005886">
    <property type="term" value="C:plasma membrane"/>
    <property type="evidence" value="ECO:0007669"/>
    <property type="project" value="UniProtKB-SubCell"/>
</dbReference>
<dbReference type="OrthoDB" id="154418at2"/>
<evidence type="ECO:0000256" key="5">
    <source>
        <dbReference type="ARBA" id="ARBA00022692"/>
    </source>
</evidence>
<feature type="transmembrane region" description="Helical" evidence="8">
    <location>
        <begin position="139"/>
        <end position="156"/>
    </location>
</feature>
<proteinExistence type="predicted"/>
<evidence type="ECO:0000256" key="3">
    <source>
        <dbReference type="ARBA" id="ARBA00022676"/>
    </source>
</evidence>
<dbReference type="InterPro" id="IPR038731">
    <property type="entry name" value="RgtA/B/C-like"/>
</dbReference>
<dbReference type="STRING" id="360411.AC812_16025"/>
<evidence type="ECO:0000256" key="1">
    <source>
        <dbReference type="ARBA" id="ARBA00004651"/>
    </source>
</evidence>
<keyword evidence="3" id="KW-0328">Glycosyltransferase</keyword>
<sequence length="513" mass="58070">MDENGLPHTAGRPGLFVQPRWLSGVLLVLLLVGGAAFRLYDLTDPPLDFHPTRQVRSLIIARGMYLQQLPDVPEQQREYAVRQWRAQDVIEPPIMESLVAFTYRLSGAEIVWAGRAFSIFFWMLGGLGLWLLGRRLIHVDVGLLALMLYLGWPYAILASRSFQPDPLMTAAIIWALWGAAEWQTRPAWGRAVLAGLLAGLALLIKWTAVFFIAGGWLGLLLADGGLRRLWRDRQLWVIGGLAVLPGLIYALYSAMVLNSLQGQLSLRFFPQMWLDAAFYLRWWTRLNAVLNLPWLVLMIAGIFSLSAGRARSLLLGWAVGYGVYAFIFSYYVSTHDYYHLPLIPLAALGAGSALAGLLSILQVHAGWRRGMAVLGLAFIFLAEGWSARTLLKRQDFRPVVEQIQSIAAHFSPEDSLVSLAPDYSLPLVYWGWLNTTHWFGVGDFALREAAGQKMDFEEYFQNQTRGRDYFLVTDFEELARQPQLEMELKNHYPLVLEGPDFRVYDLRQRKESP</sequence>
<feature type="transmembrane region" description="Helical" evidence="8">
    <location>
        <begin position="288"/>
        <end position="307"/>
    </location>
</feature>
<accession>A0A0P6XC07</accession>
<evidence type="ECO:0000256" key="2">
    <source>
        <dbReference type="ARBA" id="ARBA00022475"/>
    </source>
</evidence>
<keyword evidence="7 8" id="KW-0472">Membrane</keyword>
<keyword evidence="6 8" id="KW-1133">Transmembrane helix</keyword>
<dbReference type="GO" id="GO:0016763">
    <property type="term" value="F:pentosyltransferase activity"/>
    <property type="evidence" value="ECO:0007669"/>
    <property type="project" value="TreeGrafter"/>
</dbReference>
<dbReference type="PANTHER" id="PTHR33908">
    <property type="entry name" value="MANNOSYLTRANSFERASE YKCB-RELATED"/>
    <property type="match status" value="1"/>
</dbReference>